<keyword evidence="1" id="KW-0808">Transferase</keyword>
<proteinExistence type="predicted"/>
<evidence type="ECO:0000313" key="1">
    <source>
        <dbReference type="EMBL" id="PIE96000.1"/>
    </source>
</evidence>
<reference evidence="1 2" key="1">
    <citation type="submission" date="2017-09" db="EMBL/GenBank/DDBJ databases">
        <title>Biocontrol bacteria screening and application from spent mushroom substrate.</title>
        <authorList>
            <person name="Sun X."/>
        </authorList>
    </citation>
    <scope>NUCLEOTIDE SEQUENCE [LARGE SCALE GENOMIC DNA]</scope>
    <source>
        <strain evidence="1 2">100374</strain>
    </source>
</reference>
<dbReference type="GO" id="GO:0016740">
    <property type="term" value="F:transferase activity"/>
    <property type="evidence" value="ECO:0007669"/>
    <property type="project" value="UniProtKB-KW"/>
</dbReference>
<accession>A0A2G6QI40</accession>
<organism evidence="1 2">
    <name type="scientific">Bacillus fungorum</name>
    <dbReference type="NCBI Taxonomy" id="2039284"/>
    <lineage>
        <taxon>Bacteria</taxon>
        <taxon>Bacillati</taxon>
        <taxon>Bacillota</taxon>
        <taxon>Bacilli</taxon>
        <taxon>Bacillales</taxon>
        <taxon>Bacillaceae</taxon>
        <taxon>Bacillus</taxon>
    </lineage>
</organism>
<evidence type="ECO:0000313" key="2">
    <source>
        <dbReference type="Proteomes" id="UP000228484"/>
    </source>
</evidence>
<dbReference type="InterPro" id="IPR014985">
    <property type="entry name" value="WbqC"/>
</dbReference>
<dbReference type="Proteomes" id="UP000228484">
    <property type="component" value="Unassembled WGS sequence"/>
</dbReference>
<comment type="caution">
    <text evidence="1">The sequence shown here is derived from an EMBL/GenBank/DDBJ whole genome shotgun (WGS) entry which is preliminary data.</text>
</comment>
<sequence length="238" mass="28001">MMKLGIMQPYFFPYIGYFQLIQHVDHWVVFDDIQFIRHGWINRNRILHPTEGWQYIIVPLEKHSHKGLIKNIKINNMTNWKSKIINQLVHYKKKAPYYTYCMEIVENALSINTNNITELNIHILKTICDYLEISFSYQISSQANFNYAEVTDAGEWALTISSQLNATEYINPISGKELFDPQKFSDQGIVLTFLQSKMEEIVYKQGHRSFEAGLSIIDLLMFCSKDEIKMILNQYEVL</sequence>
<dbReference type="Pfam" id="PF08889">
    <property type="entry name" value="WbqC"/>
    <property type="match status" value="1"/>
</dbReference>
<gene>
    <name evidence="1" type="ORF">CO726_08315</name>
</gene>
<keyword evidence="2" id="KW-1185">Reference proteome</keyword>
<protein>
    <submittedName>
        <fullName evidence="1">Glycine transferase</fullName>
    </submittedName>
</protein>
<dbReference type="AlphaFoldDB" id="A0A2G6QI40"/>
<name>A0A2G6QI40_9BACI</name>
<dbReference type="EMBL" id="NWUW01000004">
    <property type="protein sequence ID" value="PIE96000.1"/>
    <property type="molecule type" value="Genomic_DNA"/>
</dbReference>